<dbReference type="OrthoDB" id="6105938at2759"/>
<dbReference type="InterPro" id="IPR047134">
    <property type="entry name" value="RNF4"/>
</dbReference>
<keyword evidence="7" id="KW-1185">Reference proteome</keyword>
<keyword evidence="1" id="KW-0479">Metal-binding</keyword>
<evidence type="ECO:0000313" key="7">
    <source>
        <dbReference type="Proteomes" id="UP000663879"/>
    </source>
</evidence>
<sequence>MKLYNYNIIMQANENPNEIITNSSTSISQDTDIVQICSPLKKQKTDSVANNVSDSENDEIPKCPLCLENLTELKQRNKKLVATPCGHVVCNKCLDEYFKSTSTGGKTALCPTCRTKLTKSKMITLFL</sequence>
<evidence type="ECO:0000259" key="5">
    <source>
        <dbReference type="PROSITE" id="PS50089"/>
    </source>
</evidence>
<dbReference type="SMART" id="SM00184">
    <property type="entry name" value="RING"/>
    <property type="match status" value="1"/>
</dbReference>
<keyword evidence="3" id="KW-0862">Zinc</keyword>
<evidence type="ECO:0000313" key="6">
    <source>
        <dbReference type="EMBL" id="CAF0952981.1"/>
    </source>
</evidence>
<dbReference type="EMBL" id="CAJNOC010002814">
    <property type="protein sequence ID" value="CAF0952981.1"/>
    <property type="molecule type" value="Genomic_DNA"/>
</dbReference>
<dbReference type="Proteomes" id="UP000663879">
    <property type="component" value="Unassembled WGS sequence"/>
</dbReference>
<dbReference type="PROSITE" id="PS50089">
    <property type="entry name" value="ZF_RING_2"/>
    <property type="match status" value="1"/>
</dbReference>
<dbReference type="AlphaFoldDB" id="A0A814D9Y4"/>
<reference evidence="6" key="1">
    <citation type="submission" date="2021-02" db="EMBL/GenBank/DDBJ databases">
        <authorList>
            <person name="Nowell W R."/>
        </authorList>
    </citation>
    <scope>NUCLEOTIDE SEQUENCE</scope>
    <source>
        <strain evidence="6">Ploen Becks lab</strain>
    </source>
</reference>
<keyword evidence="2 4" id="KW-0863">Zinc-finger</keyword>
<dbReference type="GO" id="GO:0008270">
    <property type="term" value="F:zinc ion binding"/>
    <property type="evidence" value="ECO:0007669"/>
    <property type="project" value="UniProtKB-KW"/>
</dbReference>
<dbReference type="PROSITE" id="PS00518">
    <property type="entry name" value="ZF_RING_1"/>
    <property type="match status" value="1"/>
</dbReference>
<evidence type="ECO:0000256" key="3">
    <source>
        <dbReference type="ARBA" id="ARBA00022833"/>
    </source>
</evidence>
<dbReference type="InterPro" id="IPR001841">
    <property type="entry name" value="Znf_RING"/>
</dbReference>
<evidence type="ECO:0000256" key="1">
    <source>
        <dbReference type="ARBA" id="ARBA00022723"/>
    </source>
</evidence>
<dbReference type="SUPFAM" id="SSF57850">
    <property type="entry name" value="RING/U-box"/>
    <property type="match status" value="1"/>
</dbReference>
<proteinExistence type="predicted"/>
<organism evidence="6 7">
    <name type="scientific">Brachionus calyciflorus</name>
    <dbReference type="NCBI Taxonomy" id="104777"/>
    <lineage>
        <taxon>Eukaryota</taxon>
        <taxon>Metazoa</taxon>
        <taxon>Spiralia</taxon>
        <taxon>Gnathifera</taxon>
        <taxon>Rotifera</taxon>
        <taxon>Eurotatoria</taxon>
        <taxon>Monogononta</taxon>
        <taxon>Pseudotrocha</taxon>
        <taxon>Ploima</taxon>
        <taxon>Brachionidae</taxon>
        <taxon>Brachionus</taxon>
    </lineage>
</organism>
<dbReference type="PANTHER" id="PTHR23041">
    <property type="entry name" value="RING FINGER DOMAIN-CONTAINING"/>
    <property type="match status" value="1"/>
</dbReference>
<protein>
    <recommendedName>
        <fullName evidence="5">RING-type domain-containing protein</fullName>
    </recommendedName>
</protein>
<dbReference type="Pfam" id="PF13639">
    <property type="entry name" value="zf-RING_2"/>
    <property type="match status" value="1"/>
</dbReference>
<evidence type="ECO:0000256" key="2">
    <source>
        <dbReference type="ARBA" id="ARBA00022771"/>
    </source>
</evidence>
<gene>
    <name evidence="6" type="ORF">OXX778_LOCUS14045</name>
</gene>
<dbReference type="Gene3D" id="3.30.40.10">
    <property type="entry name" value="Zinc/RING finger domain, C3HC4 (zinc finger)"/>
    <property type="match status" value="1"/>
</dbReference>
<accession>A0A814D9Y4</accession>
<evidence type="ECO:0000256" key="4">
    <source>
        <dbReference type="PROSITE-ProRule" id="PRU00175"/>
    </source>
</evidence>
<dbReference type="InterPro" id="IPR017907">
    <property type="entry name" value="Znf_RING_CS"/>
</dbReference>
<dbReference type="PANTHER" id="PTHR23041:SF78">
    <property type="entry name" value="E3 UBIQUITIN-PROTEIN LIGASE RNF4"/>
    <property type="match status" value="1"/>
</dbReference>
<feature type="domain" description="RING-type" evidence="5">
    <location>
        <begin position="63"/>
        <end position="114"/>
    </location>
</feature>
<dbReference type="InterPro" id="IPR013083">
    <property type="entry name" value="Znf_RING/FYVE/PHD"/>
</dbReference>
<name>A0A814D9Y4_9BILA</name>
<comment type="caution">
    <text evidence="6">The sequence shown here is derived from an EMBL/GenBank/DDBJ whole genome shotgun (WGS) entry which is preliminary data.</text>
</comment>